<feature type="transmembrane region" description="Helical" evidence="1">
    <location>
        <begin position="157"/>
        <end position="173"/>
    </location>
</feature>
<comment type="caution">
    <text evidence="2">The sequence shown here is derived from an EMBL/GenBank/DDBJ whole genome shotgun (WGS) entry which is preliminary data.</text>
</comment>
<name>A0ABW3YGK8_9ACTN</name>
<feature type="transmembrane region" description="Helical" evidence="1">
    <location>
        <begin position="185"/>
        <end position="202"/>
    </location>
</feature>
<feature type="transmembrane region" description="Helical" evidence="1">
    <location>
        <begin position="68"/>
        <end position="85"/>
    </location>
</feature>
<evidence type="ECO:0000313" key="3">
    <source>
        <dbReference type="Proteomes" id="UP001597260"/>
    </source>
</evidence>
<keyword evidence="1" id="KW-0812">Transmembrane</keyword>
<keyword evidence="3" id="KW-1185">Reference proteome</keyword>
<proteinExistence type="predicted"/>
<evidence type="ECO:0000256" key="1">
    <source>
        <dbReference type="SAM" id="Phobius"/>
    </source>
</evidence>
<dbReference type="Proteomes" id="UP001597260">
    <property type="component" value="Unassembled WGS sequence"/>
</dbReference>
<sequence>MSLSSATTQIRRSGRPAALLMVLAPLLAEVLGGATPLTLFLNPVTFLSYAVFLYGLPLLVIREIATRAGLGTLSLWCLGAVYGLYNEGLLSETLYHPLDHQIPAYFSYGLVAELRIPWMLYILPWHGLLSVVMPILFTERLMPASAGIPWFPKRVTWVLGAFVVLFGVTRFLFAGEDRVSNGGVVLLHFGFVAGLVVVLCLAARRLRSAVRLIPDVDRDAPVWRPVVAGAACYLATFVGLQALAELSVPWLLFVLYFTAIAVVAVWAFAHLREVTRTAATRFLLGTGLAEATVAVVFGLLTVTVLWAIAGVLFGAVFVIALFRLNPRGPRSL</sequence>
<feature type="transmembrane region" description="Helical" evidence="1">
    <location>
        <begin position="250"/>
        <end position="269"/>
    </location>
</feature>
<dbReference type="EMBL" id="JBHTMP010000033">
    <property type="protein sequence ID" value="MFD1323506.1"/>
    <property type="molecule type" value="Genomic_DNA"/>
</dbReference>
<reference evidence="3" key="1">
    <citation type="journal article" date="2019" name="Int. J. Syst. Evol. Microbiol.">
        <title>The Global Catalogue of Microorganisms (GCM) 10K type strain sequencing project: providing services to taxonomists for standard genome sequencing and annotation.</title>
        <authorList>
            <consortium name="The Broad Institute Genomics Platform"/>
            <consortium name="The Broad Institute Genome Sequencing Center for Infectious Disease"/>
            <person name="Wu L."/>
            <person name="Ma J."/>
        </authorList>
    </citation>
    <scope>NUCLEOTIDE SEQUENCE [LARGE SCALE GENOMIC DNA]</scope>
    <source>
        <strain evidence="3">JCM 31037</strain>
    </source>
</reference>
<dbReference type="RefSeq" id="WP_377572749.1">
    <property type="nucleotide sequence ID" value="NZ_JBHTMP010000033.1"/>
</dbReference>
<feature type="transmembrane region" description="Helical" evidence="1">
    <location>
        <begin position="306"/>
        <end position="324"/>
    </location>
</feature>
<feature type="transmembrane region" description="Helical" evidence="1">
    <location>
        <begin position="42"/>
        <end position="61"/>
    </location>
</feature>
<keyword evidence="1" id="KW-0472">Membrane</keyword>
<protein>
    <submittedName>
        <fullName evidence="2">Uncharacterized protein</fullName>
    </submittedName>
</protein>
<feature type="transmembrane region" description="Helical" evidence="1">
    <location>
        <begin position="222"/>
        <end position="244"/>
    </location>
</feature>
<accession>A0ABW3YGK8</accession>
<keyword evidence="1" id="KW-1133">Transmembrane helix</keyword>
<evidence type="ECO:0000313" key="2">
    <source>
        <dbReference type="EMBL" id="MFD1323506.1"/>
    </source>
</evidence>
<organism evidence="2 3">
    <name type="scientific">Micromonospora sonneratiae</name>
    <dbReference type="NCBI Taxonomy" id="1184706"/>
    <lineage>
        <taxon>Bacteria</taxon>
        <taxon>Bacillati</taxon>
        <taxon>Actinomycetota</taxon>
        <taxon>Actinomycetes</taxon>
        <taxon>Micromonosporales</taxon>
        <taxon>Micromonosporaceae</taxon>
        <taxon>Micromonospora</taxon>
    </lineage>
</organism>
<feature type="transmembrane region" description="Helical" evidence="1">
    <location>
        <begin position="118"/>
        <end position="137"/>
    </location>
</feature>
<gene>
    <name evidence="2" type="ORF">ACFQ4H_20670</name>
</gene>
<feature type="transmembrane region" description="Helical" evidence="1">
    <location>
        <begin position="281"/>
        <end position="300"/>
    </location>
</feature>